<protein>
    <submittedName>
        <fullName evidence="9">Rod shape-determining protein MreD</fullName>
    </submittedName>
</protein>
<feature type="transmembrane region" description="Helical" evidence="8">
    <location>
        <begin position="12"/>
        <end position="30"/>
    </location>
</feature>
<dbReference type="OrthoDB" id="458492at2"/>
<evidence type="ECO:0000256" key="8">
    <source>
        <dbReference type="SAM" id="Phobius"/>
    </source>
</evidence>
<keyword evidence="3" id="KW-1003">Cell membrane</keyword>
<keyword evidence="10" id="KW-1185">Reference proteome</keyword>
<evidence type="ECO:0000256" key="3">
    <source>
        <dbReference type="ARBA" id="ARBA00022475"/>
    </source>
</evidence>
<keyword evidence="7 8" id="KW-0472">Membrane</keyword>
<dbReference type="NCBIfam" id="TIGR03426">
    <property type="entry name" value="shape_MreD"/>
    <property type="match status" value="1"/>
</dbReference>
<evidence type="ECO:0000313" key="10">
    <source>
        <dbReference type="Proteomes" id="UP000238937"/>
    </source>
</evidence>
<dbReference type="RefSeq" id="WP_106300300.1">
    <property type="nucleotide sequence ID" value="NZ_PVWO01000023.1"/>
</dbReference>
<reference evidence="9 10" key="1">
    <citation type="submission" date="2018-03" db="EMBL/GenBank/DDBJ databases">
        <title>The ancient ancestry and fast evolution of plastids.</title>
        <authorList>
            <person name="Moore K.R."/>
            <person name="Magnabosco C."/>
            <person name="Momper L."/>
            <person name="Gold D.A."/>
            <person name="Bosak T."/>
            <person name="Fournier G.P."/>
        </authorList>
    </citation>
    <scope>NUCLEOTIDE SEQUENCE [LARGE SCALE GENOMIC DNA]</scope>
    <source>
        <strain evidence="9 10">CCALA 037</strain>
    </source>
</reference>
<dbReference type="AlphaFoldDB" id="A0A2T1GLS5"/>
<name>A0A2T1GLS5_9CYAN</name>
<dbReference type="GO" id="GO:0005886">
    <property type="term" value="C:plasma membrane"/>
    <property type="evidence" value="ECO:0007669"/>
    <property type="project" value="UniProtKB-SubCell"/>
</dbReference>
<accession>A0A2T1GLS5</accession>
<feature type="transmembrane region" description="Helical" evidence="8">
    <location>
        <begin position="117"/>
        <end position="138"/>
    </location>
</feature>
<evidence type="ECO:0000256" key="1">
    <source>
        <dbReference type="ARBA" id="ARBA00004651"/>
    </source>
</evidence>
<feature type="transmembrane region" description="Helical" evidence="8">
    <location>
        <begin position="158"/>
        <end position="181"/>
    </location>
</feature>
<keyword evidence="6 8" id="KW-1133">Transmembrane helix</keyword>
<dbReference type="EMBL" id="PVWO01000023">
    <property type="protein sequence ID" value="PSB58788.1"/>
    <property type="molecule type" value="Genomic_DNA"/>
</dbReference>
<gene>
    <name evidence="9" type="primary">mreD</name>
    <name evidence="9" type="ORF">C7B77_03310</name>
</gene>
<dbReference type="InterPro" id="IPR007227">
    <property type="entry name" value="Cell_shape_determining_MreD"/>
</dbReference>
<proteinExistence type="inferred from homology"/>
<comment type="similarity">
    <text evidence="2">Belongs to the MreD family.</text>
</comment>
<evidence type="ECO:0000313" key="9">
    <source>
        <dbReference type="EMBL" id="PSB58788.1"/>
    </source>
</evidence>
<evidence type="ECO:0000256" key="4">
    <source>
        <dbReference type="ARBA" id="ARBA00022692"/>
    </source>
</evidence>
<dbReference type="Proteomes" id="UP000238937">
    <property type="component" value="Unassembled WGS sequence"/>
</dbReference>
<evidence type="ECO:0000256" key="6">
    <source>
        <dbReference type="ARBA" id="ARBA00022989"/>
    </source>
</evidence>
<feature type="transmembrane region" description="Helical" evidence="8">
    <location>
        <begin position="83"/>
        <end position="105"/>
    </location>
</feature>
<keyword evidence="4 8" id="KW-0812">Transmembrane</keyword>
<evidence type="ECO:0000256" key="2">
    <source>
        <dbReference type="ARBA" id="ARBA00007776"/>
    </source>
</evidence>
<sequence>MNINNLSPLARTGLHIAIVIGSVGLCLLLLPTRFPGMEILGVGPSWLVMWTIAWSMRRSLWHAATAGIVLGLIQDAMTFPATTALGTVPTHVLSLTVVGVLAFWLQKRRYLDDTIVSVSLATVLLTIVSEVVTGAQYFLHTAIEQSWDASLDSLDYMWAERAIVISIAAILSGLWMPILYYPLQLWWQKIFAATKLT</sequence>
<comment type="caution">
    <text evidence="9">The sequence shown here is derived from an EMBL/GenBank/DDBJ whole genome shotgun (WGS) entry which is preliminary data.</text>
</comment>
<dbReference type="GO" id="GO:0008360">
    <property type="term" value="P:regulation of cell shape"/>
    <property type="evidence" value="ECO:0007669"/>
    <property type="project" value="UniProtKB-KW"/>
</dbReference>
<keyword evidence="5" id="KW-0133">Cell shape</keyword>
<evidence type="ECO:0000256" key="5">
    <source>
        <dbReference type="ARBA" id="ARBA00022960"/>
    </source>
</evidence>
<comment type="subcellular location">
    <subcellularLocation>
        <location evidence="1">Cell membrane</location>
        <topology evidence="1">Multi-pass membrane protein</topology>
    </subcellularLocation>
</comment>
<organism evidence="9 10">
    <name type="scientific">Chamaesiphon polymorphus CCALA 037</name>
    <dbReference type="NCBI Taxonomy" id="2107692"/>
    <lineage>
        <taxon>Bacteria</taxon>
        <taxon>Bacillati</taxon>
        <taxon>Cyanobacteriota</taxon>
        <taxon>Cyanophyceae</taxon>
        <taxon>Gomontiellales</taxon>
        <taxon>Chamaesiphonaceae</taxon>
        <taxon>Chamaesiphon</taxon>
    </lineage>
</organism>
<evidence type="ECO:0000256" key="7">
    <source>
        <dbReference type="ARBA" id="ARBA00023136"/>
    </source>
</evidence>